<evidence type="ECO:0000256" key="3">
    <source>
        <dbReference type="ARBA" id="ARBA00023002"/>
    </source>
</evidence>
<dbReference type="PANTHER" id="PTHR38011">
    <property type="entry name" value="DIHYDROFOLATE REDUCTASE FAMILY PROTEIN (AFU_ORTHOLOGUE AFUA_8G06820)"/>
    <property type="match status" value="1"/>
</dbReference>
<dbReference type="InterPro" id="IPR002734">
    <property type="entry name" value="RibDG_C"/>
</dbReference>
<dbReference type="Gene3D" id="3.40.430.10">
    <property type="entry name" value="Dihydrofolate Reductase, subunit A"/>
    <property type="match status" value="1"/>
</dbReference>
<evidence type="ECO:0000256" key="2">
    <source>
        <dbReference type="ARBA" id="ARBA00022857"/>
    </source>
</evidence>
<feature type="region of interest" description="Disordered" evidence="4">
    <location>
        <begin position="270"/>
        <end position="299"/>
    </location>
</feature>
<name>A0AAP3XTQ4_9PROT</name>
<protein>
    <submittedName>
        <fullName evidence="6">RibD family protein</fullName>
    </submittedName>
</protein>
<evidence type="ECO:0000313" key="6">
    <source>
        <dbReference type="EMBL" id="MDF1587420.1"/>
    </source>
</evidence>
<dbReference type="SUPFAM" id="SSF53597">
    <property type="entry name" value="Dihydrofolate reductase-like"/>
    <property type="match status" value="1"/>
</dbReference>
<evidence type="ECO:0000256" key="1">
    <source>
        <dbReference type="ARBA" id="ARBA00005104"/>
    </source>
</evidence>
<dbReference type="GO" id="GO:0009231">
    <property type="term" value="P:riboflavin biosynthetic process"/>
    <property type="evidence" value="ECO:0007669"/>
    <property type="project" value="InterPro"/>
</dbReference>
<dbReference type="RefSeq" id="WP_327789843.1">
    <property type="nucleotide sequence ID" value="NZ_JARGEQ010000127.1"/>
</dbReference>
<dbReference type="EMBL" id="JARGEQ010000127">
    <property type="protein sequence ID" value="MDF1587420.1"/>
    <property type="molecule type" value="Genomic_DNA"/>
</dbReference>
<dbReference type="PANTHER" id="PTHR38011:SF7">
    <property type="entry name" value="2,5-DIAMINO-6-RIBOSYLAMINO-4(3H)-PYRIMIDINONE 5'-PHOSPHATE REDUCTASE"/>
    <property type="match status" value="1"/>
</dbReference>
<evidence type="ECO:0000256" key="4">
    <source>
        <dbReference type="SAM" id="MobiDB-lite"/>
    </source>
</evidence>
<keyword evidence="2" id="KW-0521">NADP</keyword>
<gene>
    <name evidence="6" type="ORF">PZ740_13615</name>
</gene>
<dbReference type="InterPro" id="IPR050765">
    <property type="entry name" value="Riboflavin_Biosynth_HTPR"/>
</dbReference>
<dbReference type="GO" id="GO:0008703">
    <property type="term" value="F:5-amino-6-(5-phosphoribosylamino)uracil reductase activity"/>
    <property type="evidence" value="ECO:0007669"/>
    <property type="project" value="InterPro"/>
</dbReference>
<comment type="pathway">
    <text evidence="1">Cofactor biosynthesis; riboflavin biosynthesis.</text>
</comment>
<evidence type="ECO:0000259" key="5">
    <source>
        <dbReference type="Pfam" id="PF01872"/>
    </source>
</evidence>
<keyword evidence="3" id="KW-0560">Oxidoreductase</keyword>
<dbReference type="AlphaFoldDB" id="A0AAP3XTQ4"/>
<proteinExistence type="predicted"/>
<sequence length="299" mass="31658">MHQPGTAFDRLWPQLLEVAHGGRAAGTVSMDGLGALEARLARLYLDFLAPHEGGLAVLAHLGQSLDGRIATDSGHSTFVTGEANLVHMHRLRALSDAVLVGGGTVALDDPRLTVRLVEGPSPMRVVIDTGRRLAGHHRIFQTTPPETLVLCCSKRTGEPRPGGARVLGVTAGADGCLSPASVLEALRRQGVRRLFIEGGGVTVSRFLAAGCLDHLHLCVAPVIIGSGREALRLAPIDTMQEALRLETEPVPMGGDWLFACRLRRRPLAQRSARQPQQVAMADEAAPAVGAERGEPLGAP</sequence>
<feature type="domain" description="Bacterial bifunctional deaminase-reductase C-terminal" evidence="5">
    <location>
        <begin position="57"/>
        <end position="238"/>
    </location>
</feature>
<evidence type="ECO:0000313" key="7">
    <source>
        <dbReference type="Proteomes" id="UP001301140"/>
    </source>
</evidence>
<reference evidence="6 7" key="1">
    <citation type="submission" date="2023-03" db="EMBL/GenBank/DDBJ databases">
        <title>YIM 152171 draft genome.</title>
        <authorList>
            <person name="Yang Z."/>
        </authorList>
    </citation>
    <scope>NUCLEOTIDE SEQUENCE [LARGE SCALE GENOMIC DNA]</scope>
    <source>
        <strain evidence="6 7">YIM 152171</strain>
    </source>
</reference>
<dbReference type="Pfam" id="PF01872">
    <property type="entry name" value="RibD_C"/>
    <property type="match status" value="1"/>
</dbReference>
<organism evidence="6 7">
    <name type="scientific">Marinimicrococcus flavescens</name>
    <dbReference type="NCBI Taxonomy" id="3031815"/>
    <lineage>
        <taxon>Bacteria</taxon>
        <taxon>Pseudomonadati</taxon>
        <taxon>Pseudomonadota</taxon>
        <taxon>Alphaproteobacteria</taxon>
        <taxon>Geminicoccales</taxon>
        <taxon>Geminicoccaceae</taxon>
        <taxon>Marinimicrococcus</taxon>
    </lineage>
</organism>
<keyword evidence="7" id="KW-1185">Reference proteome</keyword>
<dbReference type="InterPro" id="IPR024072">
    <property type="entry name" value="DHFR-like_dom_sf"/>
</dbReference>
<comment type="caution">
    <text evidence="6">The sequence shown here is derived from an EMBL/GenBank/DDBJ whole genome shotgun (WGS) entry which is preliminary data.</text>
</comment>
<dbReference type="Proteomes" id="UP001301140">
    <property type="component" value="Unassembled WGS sequence"/>
</dbReference>
<accession>A0AAP3XTQ4</accession>